<dbReference type="CDD" id="cd00448">
    <property type="entry name" value="YjgF_YER057c_UK114_family"/>
    <property type="match status" value="1"/>
</dbReference>
<dbReference type="AlphaFoldDB" id="A0A5C1QK64"/>
<accession>A0A5C1QK64</accession>
<dbReference type="PROSITE" id="PS01094">
    <property type="entry name" value="UPF0076"/>
    <property type="match status" value="1"/>
</dbReference>
<dbReference type="KEGG" id="ock:EXM22_11155"/>
<dbReference type="FunFam" id="3.30.1330.40:FF:000001">
    <property type="entry name" value="L-PSP family endoribonuclease"/>
    <property type="match status" value="1"/>
</dbReference>
<evidence type="ECO:0000313" key="3">
    <source>
        <dbReference type="Proteomes" id="UP000324209"/>
    </source>
</evidence>
<dbReference type="Proteomes" id="UP000324209">
    <property type="component" value="Chromosome"/>
</dbReference>
<dbReference type="PANTHER" id="PTHR11803:SF58">
    <property type="entry name" value="PROTEIN HMF1-RELATED"/>
    <property type="match status" value="1"/>
</dbReference>
<keyword evidence="3" id="KW-1185">Reference proteome</keyword>
<protein>
    <submittedName>
        <fullName evidence="2">RidA family protein</fullName>
    </submittedName>
</protein>
<name>A0A5C1QK64_9SPIO</name>
<reference evidence="2 3" key="1">
    <citation type="submission" date="2019-02" db="EMBL/GenBank/DDBJ databases">
        <title>Complete Genome Sequence and Methylome Analysis of free living Spirochaetas.</title>
        <authorList>
            <person name="Fomenkov A."/>
            <person name="Dubinina G."/>
            <person name="Leshcheva N."/>
            <person name="Mikheeva N."/>
            <person name="Grabovich M."/>
            <person name="Vincze T."/>
            <person name="Roberts R.J."/>
        </authorList>
    </citation>
    <scope>NUCLEOTIDE SEQUENCE [LARGE SCALE GENOMIC DNA]</scope>
    <source>
        <strain evidence="2 3">K2</strain>
    </source>
</reference>
<dbReference type="GO" id="GO:0019239">
    <property type="term" value="F:deaminase activity"/>
    <property type="evidence" value="ECO:0007669"/>
    <property type="project" value="TreeGrafter"/>
</dbReference>
<dbReference type="InterPro" id="IPR006056">
    <property type="entry name" value="RidA"/>
</dbReference>
<gene>
    <name evidence="2" type="ORF">EXM22_11155</name>
</gene>
<dbReference type="NCBIfam" id="TIGR00004">
    <property type="entry name" value="Rid family detoxifying hydrolase"/>
    <property type="match status" value="1"/>
</dbReference>
<proteinExistence type="inferred from homology"/>
<dbReference type="InterPro" id="IPR035959">
    <property type="entry name" value="RutC-like_sf"/>
</dbReference>
<dbReference type="EMBL" id="CP036150">
    <property type="protein sequence ID" value="QEN08515.1"/>
    <property type="molecule type" value="Genomic_DNA"/>
</dbReference>
<dbReference type="Pfam" id="PF01042">
    <property type="entry name" value="Ribonuc_L-PSP"/>
    <property type="match status" value="1"/>
</dbReference>
<dbReference type="RefSeq" id="WP_149486596.1">
    <property type="nucleotide sequence ID" value="NZ_CP036150.1"/>
</dbReference>
<dbReference type="OrthoDB" id="9803101at2"/>
<dbReference type="Gene3D" id="3.30.1330.40">
    <property type="entry name" value="RutC-like"/>
    <property type="match status" value="1"/>
</dbReference>
<evidence type="ECO:0000256" key="1">
    <source>
        <dbReference type="ARBA" id="ARBA00010552"/>
    </source>
</evidence>
<dbReference type="GO" id="GO:0005829">
    <property type="term" value="C:cytosol"/>
    <property type="evidence" value="ECO:0007669"/>
    <property type="project" value="TreeGrafter"/>
</dbReference>
<organism evidence="2 3">
    <name type="scientific">Oceanispirochaeta crateris</name>
    <dbReference type="NCBI Taxonomy" id="2518645"/>
    <lineage>
        <taxon>Bacteria</taxon>
        <taxon>Pseudomonadati</taxon>
        <taxon>Spirochaetota</taxon>
        <taxon>Spirochaetia</taxon>
        <taxon>Spirochaetales</taxon>
        <taxon>Spirochaetaceae</taxon>
        <taxon>Oceanispirochaeta</taxon>
    </lineage>
</organism>
<dbReference type="SUPFAM" id="SSF55298">
    <property type="entry name" value="YjgF-like"/>
    <property type="match status" value="1"/>
</dbReference>
<comment type="similarity">
    <text evidence="1">Belongs to the RutC family.</text>
</comment>
<dbReference type="PANTHER" id="PTHR11803">
    <property type="entry name" value="2-IMINOBUTANOATE/2-IMINOPROPANOATE DEAMINASE RIDA"/>
    <property type="match status" value="1"/>
</dbReference>
<dbReference type="InterPro" id="IPR006175">
    <property type="entry name" value="YjgF/YER057c/UK114"/>
</dbReference>
<dbReference type="InterPro" id="IPR019897">
    <property type="entry name" value="RidA_CS"/>
</dbReference>
<sequence>MKPIQTDKAPGAVGPYSQGIDTGSMVFTSGQLPIDPATGKLITGSIEEQTRRALLNVEAVLKAAGSGLDKVVKVTVFVKDMGNFSRINEIYKEFFSVHKPARSLVEAARLPLDGEIEIEAVALK</sequence>
<evidence type="ECO:0000313" key="2">
    <source>
        <dbReference type="EMBL" id="QEN08515.1"/>
    </source>
</evidence>